<evidence type="ECO:0000259" key="12">
    <source>
        <dbReference type="Pfam" id="PF07992"/>
    </source>
</evidence>
<gene>
    <name evidence="13" type="ORF">H4684_003482</name>
</gene>
<keyword evidence="4 9" id="KW-0274">FAD</keyword>
<dbReference type="InterPro" id="IPR036188">
    <property type="entry name" value="FAD/NAD-bd_sf"/>
</dbReference>
<dbReference type="PIRSF" id="PIRSF000350">
    <property type="entry name" value="Mercury_reductase_MerA"/>
    <property type="match status" value="1"/>
</dbReference>
<protein>
    <submittedName>
        <fullName evidence="13">Pyruvate/2-oxoglutarate dehydrogenase complex dihydrolipoamide dehydrogenase (E3) component</fullName>
    </submittedName>
</protein>
<evidence type="ECO:0000256" key="5">
    <source>
        <dbReference type="ARBA" id="ARBA00022857"/>
    </source>
</evidence>
<dbReference type="PRINTS" id="PR00411">
    <property type="entry name" value="PNDRDTASEI"/>
</dbReference>
<evidence type="ECO:0000256" key="10">
    <source>
        <dbReference type="SAM" id="MobiDB-lite"/>
    </source>
</evidence>
<dbReference type="PRINTS" id="PR00368">
    <property type="entry name" value="FADPNR"/>
</dbReference>
<evidence type="ECO:0000256" key="4">
    <source>
        <dbReference type="ARBA" id="ARBA00022827"/>
    </source>
</evidence>
<dbReference type="Gene3D" id="3.30.390.30">
    <property type="match status" value="1"/>
</dbReference>
<dbReference type="SUPFAM" id="SSF51905">
    <property type="entry name" value="FAD/NAD(P)-binding domain"/>
    <property type="match status" value="1"/>
</dbReference>
<evidence type="ECO:0000256" key="2">
    <source>
        <dbReference type="ARBA" id="ARBA00007532"/>
    </source>
</evidence>
<keyword evidence="13" id="KW-0670">Pyruvate</keyword>
<dbReference type="Pfam" id="PF02852">
    <property type="entry name" value="Pyr_redox_dim"/>
    <property type="match status" value="1"/>
</dbReference>
<name>A0ABR9H7Y8_9BACT</name>
<dbReference type="PROSITE" id="PS00076">
    <property type="entry name" value="PYRIDINE_REDOX_1"/>
    <property type="match status" value="1"/>
</dbReference>
<dbReference type="InterPro" id="IPR016156">
    <property type="entry name" value="FAD/NAD-linked_Rdtase_dimer_sf"/>
</dbReference>
<dbReference type="RefSeq" id="WP_192624690.1">
    <property type="nucleotide sequence ID" value="NZ_JADBGG010000034.1"/>
</dbReference>
<evidence type="ECO:0000256" key="8">
    <source>
        <dbReference type="ARBA" id="ARBA00023284"/>
    </source>
</evidence>
<evidence type="ECO:0000256" key="1">
    <source>
        <dbReference type="ARBA" id="ARBA00001974"/>
    </source>
</evidence>
<dbReference type="PANTHER" id="PTHR43014">
    <property type="entry name" value="MERCURIC REDUCTASE"/>
    <property type="match status" value="1"/>
</dbReference>
<feature type="region of interest" description="Disordered" evidence="10">
    <location>
        <begin position="1"/>
        <end position="29"/>
    </location>
</feature>
<accession>A0ABR9H7Y8</accession>
<organism evidence="13 14">
    <name type="scientific">Desulfomicrobium macestii</name>
    <dbReference type="NCBI Taxonomy" id="90731"/>
    <lineage>
        <taxon>Bacteria</taxon>
        <taxon>Pseudomonadati</taxon>
        <taxon>Thermodesulfobacteriota</taxon>
        <taxon>Desulfovibrionia</taxon>
        <taxon>Desulfovibrionales</taxon>
        <taxon>Desulfomicrobiaceae</taxon>
        <taxon>Desulfomicrobium</taxon>
    </lineage>
</organism>
<feature type="compositionally biased region" description="Basic and acidic residues" evidence="10">
    <location>
        <begin position="1"/>
        <end position="20"/>
    </location>
</feature>
<dbReference type="Proteomes" id="UP000639010">
    <property type="component" value="Unassembled WGS sequence"/>
</dbReference>
<evidence type="ECO:0000313" key="14">
    <source>
        <dbReference type="Proteomes" id="UP000639010"/>
    </source>
</evidence>
<evidence type="ECO:0000256" key="6">
    <source>
        <dbReference type="ARBA" id="ARBA00023002"/>
    </source>
</evidence>
<proteinExistence type="inferred from homology"/>
<comment type="caution">
    <text evidence="13">The sequence shown here is derived from an EMBL/GenBank/DDBJ whole genome shotgun (WGS) entry which is preliminary data.</text>
</comment>
<reference evidence="13 14" key="1">
    <citation type="submission" date="2020-10" db="EMBL/GenBank/DDBJ databases">
        <title>Genomic Encyclopedia of Type Strains, Phase IV (KMG-IV): sequencing the most valuable type-strain genomes for metagenomic binning, comparative biology and taxonomic classification.</title>
        <authorList>
            <person name="Goeker M."/>
        </authorList>
    </citation>
    <scope>NUCLEOTIDE SEQUENCE [LARGE SCALE GENOMIC DNA]</scope>
    <source>
        <strain evidence="13 14">DSM 4194</strain>
    </source>
</reference>
<keyword evidence="5" id="KW-0521">NADP</keyword>
<dbReference type="NCBIfam" id="NF004991">
    <property type="entry name" value="PRK06370.1-3"/>
    <property type="match status" value="1"/>
</dbReference>
<comment type="similarity">
    <text evidence="2 9">Belongs to the class-I pyridine nucleotide-disulfide oxidoreductase family.</text>
</comment>
<keyword evidence="7" id="KW-1015">Disulfide bond</keyword>
<evidence type="ECO:0000256" key="3">
    <source>
        <dbReference type="ARBA" id="ARBA00022630"/>
    </source>
</evidence>
<evidence type="ECO:0000313" key="13">
    <source>
        <dbReference type="EMBL" id="MBE1426807.1"/>
    </source>
</evidence>
<keyword evidence="3 9" id="KW-0285">Flavoprotein</keyword>
<keyword evidence="6 9" id="KW-0560">Oxidoreductase</keyword>
<dbReference type="EMBL" id="JADBGG010000034">
    <property type="protein sequence ID" value="MBE1426807.1"/>
    <property type="molecule type" value="Genomic_DNA"/>
</dbReference>
<evidence type="ECO:0000256" key="7">
    <source>
        <dbReference type="ARBA" id="ARBA00023157"/>
    </source>
</evidence>
<dbReference type="InterPro" id="IPR023753">
    <property type="entry name" value="FAD/NAD-binding_dom"/>
</dbReference>
<feature type="domain" description="FAD/NAD(P)-binding" evidence="12">
    <location>
        <begin position="39"/>
        <end position="353"/>
    </location>
</feature>
<dbReference type="SUPFAM" id="SSF55424">
    <property type="entry name" value="FAD/NAD-linked reductases, dimerisation (C-terminal) domain"/>
    <property type="match status" value="1"/>
</dbReference>
<dbReference type="InterPro" id="IPR001100">
    <property type="entry name" value="Pyr_nuc-diS_OxRdtase"/>
</dbReference>
<dbReference type="Gene3D" id="3.50.50.60">
    <property type="entry name" value="FAD/NAD(P)-binding domain"/>
    <property type="match status" value="2"/>
</dbReference>
<evidence type="ECO:0000256" key="9">
    <source>
        <dbReference type="RuleBase" id="RU003691"/>
    </source>
</evidence>
<keyword evidence="8 9" id="KW-0676">Redox-active center</keyword>
<feature type="domain" description="Pyridine nucleotide-disulphide oxidoreductase dimerisation" evidence="11">
    <location>
        <begin position="377"/>
        <end position="484"/>
    </location>
</feature>
<sequence length="513" mass="55100">MADSKVHSVKHEPRDEHNRTLESLVHPSGWTNPRPRPVYNLVVIGGGTAGLVCAAGAAGLGAKVALIERDFLGGDCLNFGCVPSKALLRAGRAAAAVRDSGEFGVHVPDGTRVDFGQVMERMRRLRASIAPNDSARRFRDLGVDVFLGQGRFTDSHTVEVGGERLSFVKAVVATGARAAAPPIEGLETVRYLTNETIFSLTELPGRLAVIGTGPVGCELAQAFARFGSEVLLIESSRGLLPKEDRDAAEVIRQALLKDGVKLLCCGKEVRVSGADGNKIRLVADSKAGSYDEVVDELLIAVGRKPNVEGLGLEEAGVAFSAKGVQVDDHLRTTNPDIFAAGDVCSPFQFTHAADFMARTVLRNALFKGRAKVSALTIPWCTYTEPEIAHVGLGERDAMEKGIKVDTFTRSLNEVDRAILEGQTDGFVRVHVRKGTDRIVGATIVAGNAGDMISEISLAMTNGLGLGKIANTIHPYPTQGEAIRQVADAYNRGRLTPLVKSLFGYWLSWQRRRK</sequence>
<dbReference type="InterPro" id="IPR012999">
    <property type="entry name" value="Pyr_OxRdtase_I_AS"/>
</dbReference>
<dbReference type="InterPro" id="IPR004099">
    <property type="entry name" value="Pyr_nucl-diS_OxRdtase_dimer"/>
</dbReference>
<evidence type="ECO:0000259" key="11">
    <source>
        <dbReference type="Pfam" id="PF02852"/>
    </source>
</evidence>
<dbReference type="Pfam" id="PF07992">
    <property type="entry name" value="Pyr_redox_2"/>
    <property type="match status" value="1"/>
</dbReference>
<dbReference type="PANTHER" id="PTHR43014:SF2">
    <property type="entry name" value="MERCURIC REDUCTASE"/>
    <property type="match status" value="1"/>
</dbReference>
<keyword evidence="14" id="KW-1185">Reference proteome</keyword>
<comment type="cofactor">
    <cofactor evidence="1">
        <name>FAD</name>
        <dbReference type="ChEBI" id="CHEBI:57692"/>
    </cofactor>
</comment>